<dbReference type="EMBL" id="DVHM01000098">
    <property type="protein sequence ID" value="HIR70829.1"/>
    <property type="molecule type" value="Genomic_DNA"/>
</dbReference>
<dbReference type="Gene3D" id="2.60.120.480">
    <property type="entry name" value="Ureidoglycolate hydrolase"/>
    <property type="match status" value="1"/>
</dbReference>
<gene>
    <name evidence="1" type="ORF">IAA55_06080</name>
</gene>
<organism evidence="1 2">
    <name type="scientific">Candidatus Pullilachnospira gallistercoris</name>
    <dbReference type="NCBI Taxonomy" id="2840911"/>
    <lineage>
        <taxon>Bacteria</taxon>
        <taxon>Bacillati</taxon>
        <taxon>Bacillota</taxon>
        <taxon>Clostridia</taxon>
        <taxon>Lachnospirales</taxon>
        <taxon>Lachnospiraceae</taxon>
        <taxon>Lachnospiraceae incertae sedis</taxon>
        <taxon>Candidatus Pullilachnospira</taxon>
    </lineage>
</organism>
<dbReference type="Proteomes" id="UP000823912">
    <property type="component" value="Unassembled WGS sequence"/>
</dbReference>
<sequence length="213" mass="23547">MKIYSVYDPEFKEYGRVVDGYDYAELLKKLDEVSPCPEDGTVYVPGDEALEALPIKQIFQDNLYGGMPIQIGYCNGHNTKLNCLEYHRDSEINVPAANDAIFLLAKQQEIVDGKIDTSKVKAFRCPAGTGIEVYATTLHYAPCSAKKGQGFRVIVVLPKGTNTDKPEIQVLNTEDAWITARNKWLLAHPDADEAKQGAYVGITGENIDIADCI</sequence>
<protein>
    <submittedName>
        <fullName evidence="1">DUF4867 family protein</fullName>
    </submittedName>
</protein>
<reference evidence="1" key="1">
    <citation type="submission" date="2020-10" db="EMBL/GenBank/DDBJ databases">
        <authorList>
            <person name="Gilroy R."/>
        </authorList>
    </citation>
    <scope>NUCLEOTIDE SEQUENCE</scope>
    <source>
        <strain evidence="1">ChiSjej5B23-6657</strain>
    </source>
</reference>
<dbReference type="InterPro" id="IPR011051">
    <property type="entry name" value="RmlC_Cupin_sf"/>
</dbReference>
<accession>A0A9D1EA10</accession>
<evidence type="ECO:0000313" key="1">
    <source>
        <dbReference type="EMBL" id="HIR70829.1"/>
    </source>
</evidence>
<proteinExistence type="predicted"/>
<dbReference type="InterPro" id="IPR024060">
    <property type="entry name" value="Ureidoglycolate_lyase_dom_sf"/>
</dbReference>
<evidence type="ECO:0000313" key="2">
    <source>
        <dbReference type="Proteomes" id="UP000823912"/>
    </source>
</evidence>
<dbReference type="GO" id="GO:0004848">
    <property type="term" value="F:ureidoglycolate hydrolase activity"/>
    <property type="evidence" value="ECO:0007669"/>
    <property type="project" value="InterPro"/>
</dbReference>
<dbReference type="AlphaFoldDB" id="A0A9D1EA10"/>
<dbReference type="Pfam" id="PF16161">
    <property type="entry name" value="DUF4867"/>
    <property type="match status" value="1"/>
</dbReference>
<dbReference type="InterPro" id="IPR032358">
    <property type="entry name" value="DUF4867"/>
</dbReference>
<reference evidence="1" key="2">
    <citation type="journal article" date="2021" name="PeerJ">
        <title>Extensive microbial diversity within the chicken gut microbiome revealed by metagenomics and culture.</title>
        <authorList>
            <person name="Gilroy R."/>
            <person name="Ravi A."/>
            <person name="Getino M."/>
            <person name="Pursley I."/>
            <person name="Horton D.L."/>
            <person name="Alikhan N.F."/>
            <person name="Baker D."/>
            <person name="Gharbi K."/>
            <person name="Hall N."/>
            <person name="Watson M."/>
            <person name="Adriaenssens E.M."/>
            <person name="Foster-Nyarko E."/>
            <person name="Jarju S."/>
            <person name="Secka A."/>
            <person name="Antonio M."/>
            <person name="Oren A."/>
            <person name="Chaudhuri R.R."/>
            <person name="La Ragione R."/>
            <person name="Hildebrand F."/>
            <person name="Pallen M.J."/>
        </authorList>
    </citation>
    <scope>NUCLEOTIDE SEQUENCE</scope>
    <source>
        <strain evidence="1">ChiSjej5B23-6657</strain>
    </source>
</reference>
<comment type="caution">
    <text evidence="1">The sequence shown here is derived from an EMBL/GenBank/DDBJ whole genome shotgun (WGS) entry which is preliminary data.</text>
</comment>
<dbReference type="SUPFAM" id="SSF51182">
    <property type="entry name" value="RmlC-like cupins"/>
    <property type="match status" value="1"/>
</dbReference>
<name>A0A9D1EA10_9FIRM</name>